<dbReference type="Pfam" id="PF07714">
    <property type="entry name" value="PK_Tyr_Ser-Thr"/>
    <property type="match status" value="1"/>
</dbReference>
<dbReference type="GO" id="GO:0005524">
    <property type="term" value="F:ATP binding"/>
    <property type="evidence" value="ECO:0007669"/>
    <property type="project" value="UniProtKB-UniRule"/>
</dbReference>
<gene>
    <name evidence="11" type="ORF">PCOS0759_LOCUS4994</name>
</gene>
<evidence type="ECO:0000256" key="1">
    <source>
        <dbReference type="ARBA" id="ARBA00022527"/>
    </source>
</evidence>
<evidence type="ECO:0000256" key="5">
    <source>
        <dbReference type="ARBA" id="ARBA00022840"/>
    </source>
</evidence>
<dbReference type="PROSITE" id="PS50011">
    <property type="entry name" value="PROTEIN_KINASE_DOM"/>
    <property type="match status" value="1"/>
</dbReference>
<feature type="compositionally biased region" description="Acidic residues" evidence="8">
    <location>
        <begin position="346"/>
        <end position="356"/>
    </location>
</feature>
<dbReference type="InterPro" id="IPR000719">
    <property type="entry name" value="Prot_kinase_dom"/>
</dbReference>
<organism evidence="11">
    <name type="scientific">Percolomonas cosmopolitus</name>
    <dbReference type="NCBI Taxonomy" id="63605"/>
    <lineage>
        <taxon>Eukaryota</taxon>
        <taxon>Discoba</taxon>
        <taxon>Heterolobosea</taxon>
        <taxon>Tetramitia</taxon>
        <taxon>Eutetramitia</taxon>
        <taxon>Percolomonadidae</taxon>
        <taxon>Percolomonas</taxon>
    </lineage>
</organism>
<dbReference type="InterPro" id="IPR011009">
    <property type="entry name" value="Kinase-like_dom_sf"/>
</dbReference>
<keyword evidence="1" id="KW-0723">Serine/threonine-protein kinase</keyword>
<dbReference type="SUPFAM" id="SSF56112">
    <property type="entry name" value="Protein kinase-like (PK-like)"/>
    <property type="match status" value="1"/>
</dbReference>
<dbReference type="EMBL" id="HBGD01006015">
    <property type="protein sequence ID" value="CAD9081754.1"/>
    <property type="molecule type" value="Transcribed_RNA"/>
</dbReference>
<dbReference type="InterPro" id="IPR051681">
    <property type="entry name" value="Ser/Thr_Kinases-Pseudokinases"/>
</dbReference>
<dbReference type="GO" id="GO:0004674">
    <property type="term" value="F:protein serine/threonine kinase activity"/>
    <property type="evidence" value="ECO:0007669"/>
    <property type="project" value="UniProtKB-KW"/>
</dbReference>
<reference evidence="11" key="1">
    <citation type="submission" date="2021-01" db="EMBL/GenBank/DDBJ databases">
        <authorList>
            <person name="Corre E."/>
            <person name="Pelletier E."/>
            <person name="Niang G."/>
            <person name="Scheremetjew M."/>
            <person name="Finn R."/>
            <person name="Kale V."/>
            <person name="Holt S."/>
            <person name="Cochrane G."/>
            <person name="Meng A."/>
            <person name="Brown T."/>
            <person name="Cohen L."/>
        </authorList>
    </citation>
    <scope>NUCLEOTIDE SEQUENCE</scope>
    <source>
        <strain evidence="11">WS</strain>
    </source>
</reference>
<dbReference type="AlphaFoldDB" id="A0A7S1KQ72"/>
<dbReference type="InterPro" id="IPR017441">
    <property type="entry name" value="Protein_kinase_ATP_BS"/>
</dbReference>
<evidence type="ECO:0000256" key="7">
    <source>
        <dbReference type="SAM" id="Coils"/>
    </source>
</evidence>
<dbReference type="InterPro" id="IPR008271">
    <property type="entry name" value="Ser/Thr_kinase_AS"/>
</dbReference>
<dbReference type="PANTHER" id="PTHR44329:SF288">
    <property type="entry name" value="MITOGEN-ACTIVATED PROTEIN KINASE KINASE KINASE 20"/>
    <property type="match status" value="1"/>
</dbReference>
<keyword evidence="9" id="KW-1133">Transmembrane helix</keyword>
<keyword evidence="4" id="KW-0418">Kinase</keyword>
<dbReference type="CDD" id="cd13999">
    <property type="entry name" value="STKc_MAP3K-like"/>
    <property type="match status" value="1"/>
</dbReference>
<sequence>MSTHAPPVSSHNKMLSSLSIFVLYYFATTSFLLLSHKSQSLPTPSTLLLGSPSSTSPFYEHTTDLFNANSRRYVKLIEKNTDDARNMFDRHALDITALDVVHPRGASFEQGASGAIYASGASPPIDSAQLRDDAFCFPAYVGALGIVYNLSPDLDDPSFSNDDSNEDNDSLVADSTTNVIFSMEILVGIYNGTIRYWDDASLRQLNPERQLPHELIHVLHRSDDSGTSWQLTSFFAHHSKPWADKYGNGTHVKWELEQPYVISSNEEMLKYVSKKHFSIGYISLQSMFDVANLHDYLQRVQVGQIVNSMRSPHDDPKSPDEVNLTSFAPNWQSIQKSFDLWHDSLMNEDDEDDSDDPAQPIQNVTYPSLTRGGQSRATRNRQRPSENILSRARQSIAGWLFGGENSNTDANSLHKLKKLMDHSLRHPLLLQQDGYPLAAFSYLCAHVDFDSKRDNIAKTLYDFVEFSYQHGSTVKEQFHIIALPEHIQDFILDTLSDKLTCRGNACFSDTHYVQFMIIGLSAIVTLLVGLFVFTICCLSCGGGRNWLLKRKGAHLLDDHGEESEMLPLLRIGKKSAASDILPHVYDRTLELAAPESAAASGAEGTIDGLELIELIGRGSFSEVFFGRYHMSPCAVKRFFSLSPHDQVFEQCKTEVEMLRKIHHPNIVQYLASFIDRPPNFYIVMDYHSRGDLQRILLDSPDIEMPLKLRVHLALDAARGLFFLHSLKPPILHRDFKSSNLLVAQDWTLRIGDLGLAKELNPIDQTMCGSAETASPEVFEHLPYSEKSDVFSFCMVLWQIFTRRRIYEGKTVLEVSQEVVYDNLRPSLKDTHMPRDIVNILKRGWQKTPSKRPDMRDIVEILEQLLEECNEEESEIDVEDDALSSLSVQ</sequence>
<evidence type="ECO:0000256" key="8">
    <source>
        <dbReference type="SAM" id="MobiDB-lite"/>
    </source>
</evidence>
<feature type="region of interest" description="Disordered" evidence="8">
    <location>
        <begin position="345"/>
        <end position="388"/>
    </location>
</feature>
<dbReference type="PROSITE" id="PS00107">
    <property type="entry name" value="PROTEIN_KINASE_ATP"/>
    <property type="match status" value="1"/>
</dbReference>
<feature type="compositionally biased region" description="Polar residues" evidence="8">
    <location>
        <begin position="360"/>
        <end position="377"/>
    </location>
</feature>
<protein>
    <recommendedName>
        <fullName evidence="10">Protein kinase domain-containing protein</fullName>
    </recommendedName>
</protein>
<keyword evidence="9" id="KW-0472">Membrane</keyword>
<keyword evidence="9" id="KW-0812">Transmembrane</keyword>
<dbReference type="PROSITE" id="PS00108">
    <property type="entry name" value="PROTEIN_KINASE_ST"/>
    <property type="match status" value="1"/>
</dbReference>
<feature type="transmembrane region" description="Helical" evidence="9">
    <location>
        <begin position="512"/>
        <end position="541"/>
    </location>
</feature>
<evidence type="ECO:0000313" key="11">
    <source>
        <dbReference type="EMBL" id="CAD9081754.1"/>
    </source>
</evidence>
<evidence type="ECO:0000259" key="10">
    <source>
        <dbReference type="PROSITE" id="PS50011"/>
    </source>
</evidence>
<accession>A0A7S1KQ72</accession>
<evidence type="ECO:0000256" key="6">
    <source>
        <dbReference type="PROSITE-ProRule" id="PRU10141"/>
    </source>
</evidence>
<dbReference type="InterPro" id="IPR001245">
    <property type="entry name" value="Ser-Thr/Tyr_kinase_cat_dom"/>
</dbReference>
<keyword evidence="5 6" id="KW-0067">ATP-binding</keyword>
<dbReference type="Gene3D" id="3.40.190.10">
    <property type="entry name" value="Periplasmic binding protein-like II"/>
    <property type="match status" value="2"/>
</dbReference>
<proteinExistence type="predicted"/>
<dbReference type="Pfam" id="PF12849">
    <property type="entry name" value="PBP_like_2"/>
    <property type="match status" value="1"/>
</dbReference>
<feature type="binding site" evidence="6">
    <location>
        <position position="636"/>
    </location>
    <ligand>
        <name>ATP</name>
        <dbReference type="ChEBI" id="CHEBI:30616"/>
    </ligand>
</feature>
<evidence type="ECO:0000256" key="9">
    <source>
        <dbReference type="SAM" id="Phobius"/>
    </source>
</evidence>
<keyword evidence="2" id="KW-0808">Transferase</keyword>
<keyword evidence="7" id="KW-0175">Coiled coil</keyword>
<evidence type="ECO:0000256" key="4">
    <source>
        <dbReference type="ARBA" id="ARBA00022777"/>
    </source>
</evidence>
<feature type="coiled-coil region" evidence="7">
    <location>
        <begin position="854"/>
        <end position="881"/>
    </location>
</feature>
<dbReference type="InterPro" id="IPR024370">
    <property type="entry name" value="PBP_domain"/>
</dbReference>
<keyword evidence="3 6" id="KW-0547">Nucleotide-binding</keyword>
<dbReference type="Gene3D" id="1.10.510.10">
    <property type="entry name" value="Transferase(Phosphotransferase) domain 1"/>
    <property type="match status" value="1"/>
</dbReference>
<dbReference type="SUPFAM" id="SSF53850">
    <property type="entry name" value="Periplasmic binding protein-like II"/>
    <property type="match status" value="1"/>
</dbReference>
<evidence type="ECO:0000256" key="2">
    <source>
        <dbReference type="ARBA" id="ARBA00022679"/>
    </source>
</evidence>
<evidence type="ECO:0000256" key="3">
    <source>
        <dbReference type="ARBA" id="ARBA00022741"/>
    </source>
</evidence>
<feature type="domain" description="Protein kinase" evidence="10">
    <location>
        <begin position="609"/>
        <end position="865"/>
    </location>
</feature>
<dbReference type="PANTHER" id="PTHR44329">
    <property type="entry name" value="SERINE/THREONINE-PROTEIN KINASE TNNI3K-RELATED"/>
    <property type="match status" value="1"/>
</dbReference>
<dbReference type="Gene3D" id="3.30.200.20">
    <property type="entry name" value="Phosphorylase Kinase, domain 1"/>
    <property type="match status" value="1"/>
</dbReference>
<name>A0A7S1KQ72_9EUKA</name>